<dbReference type="EMBL" id="RSCK01000006">
    <property type="protein sequence ID" value="RUT13540.1"/>
    <property type="molecule type" value="Genomic_DNA"/>
</dbReference>
<proteinExistence type="predicted"/>
<feature type="compositionally biased region" description="Basic and acidic residues" evidence="1">
    <location>
        <begin position="8"/>
        <end position="32"/>
    </location>
</feature>
<sequence>MTHSRIQNWDKGDKEDKGDLGAGEKRAEELRKQGKSQVIIHKCFTPERTTPERTTSHTTLTTPCAERTSPFKINLEDIAKESCL</sequence>
<gene>
    <name evidence="2" type="ORF">DSM107010_11630</name>
</gene>
<keyword evidence="3" id="KW-1185">Reference proteome</keyword>
<organism evidence="2 3">
    <name type="scientific">Chroococcidiopsis cubana SAG 39.79</name>
    <dbReference type="NCBI Taxonomy" id="388085"/>
    <lineage>
        <taxon>Bacteria</taxon>
        <taxon>Bacillati</taxon>
        <taxon>Cyanobacteriota</taxon>
        <taxon>Cyanophyceae</taxon>
        <taxon>Chroococcidiopsidales</taxon>
        <taxon>Chroococcidiopsidaceae</taxon>
        <taxon>Chroococcidiopsis</taxon>
    </lineage>
</organism>
<dbReference type="RefSeq" id="WP_106169291.1">
    <property type="nucleotide sequence ID" value="NZ_JAVKZF010000002.1"/>
</dbReference>
<name>A0AB37UQ15_9CYAN</name>
<dbReference type="AlphaFoldDB" id="A0AB37UQ15"/>
<evidence type="ECO:0000256" key="1">
    <source>
        <dbReference type="SAM" id="MobiDB-lite"/>
    </source>
</evidence>
<evidence type="ECO:0000313" key="3">
    <source>
        <dbReference type="Proteomes" id="UP000282574"/>
    </source>
</evidence>
<evidence type="ECO:0008006" key="4">
    <source>
        <dbReference type="Google" id="ProtNLM"/>
    </source>
</evidence>
<feature type="region of interest" description="Disordered" evidence="1">
    <location>
        <begin position="1"/>
        <end position="33"/>
    </location>
</feature>
<dbReference type="Proteomes" id="UP000282574">
    <property type="component" value="Unassembled WGS sequence"/>
</dbReference>
<reference evidence="2 3" key="1">
    <citation type="journal article" date="2019" name="Genome Biol. Evol.">
        <title>Day and night: Metabolic profiles and evolutionary relationships of six axenic non-marine cyanobacteria.</title>
        <authorList>
            <person name="Will S.E."/>
            <person name="Henke P."/>
            <person name="Boedeker C."/>
            <person name="Huang S."/>
            <person name="Brinkmann H."/>
            <person name="Rohde M."/>
            <person name="Jarek M."/>
            <person name="Friedl T."/>
            <person name="Seufert S."/>
            <person name="Schumacher M."/>
            <person name="Overmann J."/>
            <person name="Neumann-Schaal M."/>
            <person name="Petersen J."/>
        </authorList>
    </citation>
    <scope>NUCLEOTIDE SEQUENCE [LARGE SCALE GENOMIC DNA]</scope>
    <source>
        <strain evidence="2 3">SAG 39.79</strain>
    </source>
</reference>
<comment type="caution">
    <text evidence="2">The sequence shown here is derived from an EMBL/GenBank/DDBJ whole genome shotgun (WGS) entry which is preliminary data.</text>
</comment>
<evidence type="ECO:0000313" key="2">
    <source>
        <dbReference type="EMBL" id="RUT13540.1"/>
    </source>
</evidence>
<accession>A0AB37UQ15</accession>
<protein>
    <recommendedName>
        <fullName evidence="4">Transposase IS111A/IS1328/IS1533 N-terminal domain-containing protein</fullName>
    </recommendedName>
</protein>